<gene>
    <name evidence="11" type="ORF">KIPB_001565</name>
</gene>
<organism evidence="11 12">
    <name type="scientific">Kipferlia bialata</name>
    <dbReference type="NCBI Taxonomy" id="797122"/>
    <lineage>
        <taxon>Eukaryota</taxon>
        <taxon>Metamonada</taxon>
        <taxon>Carpediemonas-like organisms</taxon>
        <taxon>Kipferlia</taxon>
    </lineage>
</organism>
<dbReference type="EMBL" id="BDIP01000228">
    <property type="protein sequence ID" value="GIQ80726.1"/>
    <property type="molecule type" value="Genomic_DNA"/>
</dbReference>
<evidence type="ECO:0000256" key="4">
    <source>
        <dbReference type="ARBA" id="ARBA00022692"/>
    </source>
</evidence>
<evidence type="ECO:0000313" key="12">
    <source>
        <dbReference type="Proteomes" id="UP000265618"/>
    </source>
</evidence>
<evidence type="ECO:0000313" key="11">
    <source>
        <dbReference type="EMBL" id="GIQ80726.1"/>
    </source>
</evidence>
<dbReference type="GO" id="GO:0004252">
    <property type="term" value="F:serine-type endopeptidase activity"/>
    <property type="evidence" value="ECO:0007669"/>
    <property type="project" value="InterPro"/>
</dbReference>
<feature type="transmembrane region" description="Helical" evidence="9">
    <location>
        <begin position="183"/>
        <end position="200"/>
    </location>
</feature>
<keyword evidence="4 9" id="KW-0812">Transmembrane</keyword>
<evidence type="ECO:0000256" key="8">
    <source>
        <dbReference type="SAM" id="MobiDB-lite"/>
    </source>
</evidence>
<feature type="transmembrane region" description="Helical" evidence="9">
    <location>
        <begin position="93"/>
        <end position="113"/>
    </location>
</feature>
<dbReference type="Pfam" id="PF01694">
    <property type="entry name" value="Rhomboid"/>
    <property type="match status" value="1"/>
</dbReference>
<evidence type="ECO:0000256" key="7">
    <source>
        <dbReference type="ARBA" id="ARBA00023136"/>
    </source>
</evidence>
<comment type="caution">
    <text evidence="11">The sequence shown here is derived from an EMBL/GenBank/DDBJ whole genome shotgun (WGS) entry which is preliminary data.</text>
</comment>
<comment type="subcellular location">
    <subcellularLocation>
        <location evidence="1">Membrane</location>
        <topology evidence="1">Multi-pass membrane protein</topology>
    </subcellularLocation>
</comment>
<evidence type="ECO:0000256" key="1">
    <source>
        <dbReference type="ARBA" id="ARBA00004141"/>
    </source>
</evidence>
<dbReference type="InterPro" id="IPR022764">
    <property type="entry name" value="Peptidase_S54_rhomboid_dom"/>
</dbReference>
<keyword evidence="6 9" id="KW-1133">Transmembrane helix</keyword>
<keyword evidence="7 9" id="KW-0472">Membrane</keyword>
<feature type="transmembrane region" description="Helical" evidence="9">
    <location>
        <begin position="60"/>
        <end position="81"/>
    </location>
</feature>
<name>A0A9K3GG14_9EUKA</name>
<keyword evidence="5" id="KW-0378">Hydrolase</keyword>
<dbReference type="PANTHER" id="PTHR43066">
    <property type="entry name" value="RHOMBOID-RELATED PROTEIN"/>
    <property type="match status" value="1"/>
</dbReference>
<dbReference type="InterPro" id="IPR035952">
    <property type="entry name" value="Rhomboid-like_sf"/>
</dbReference>
<dbReference type="Gene3D" id="1.20.1540.10">
    <property type="entry name" value="Rhomboid-like"/>
    <property type="match status" value="1"/>
</dbReference>
<evidence type="ECO:0000256" key="5">
    <source>
        <dbReference type="ARBA" id="ARBA00022801"/>
    </source>
</evidence>
<sequence>MAERIKAAWRVMPLVTKVTFYTICALWLLSVFFDAMITYGCSQPSLVFLSGQLWRLVTPPFLHLTIWHLLFNALTLLFTGYRLERRIGSARMLHMMSMTIILISVLNVGISFILASNPLYSINTFFYECAVGYSGVLFAFVVVDIRDAGIQTIPFCFLFNIPGWLYPFILLLFVQLMMMQVSLISHCLGILVGYMWSWFLRGIMIDKKAKAYEKFVFPDIALKHPGFVPLSEAISDGCNKPDRTIKPTNVQNGSLSARHSSGIDLRRGTVDHSIESQRPVPPKGKKDKKEKKKFTGKGRTMN</sequence>
<keyword evidence="3" id="KW-0645">Protease</keyword>
<dbReference type="SUPFAM" id="SSF144091">
    <property type="entry name" value="Rhomboid-like"/>
    <property type="match status" value="1"/>
</dbReference>
<dbReference type="GO" id="GO:0006508">
    <property type="term" value="P:proteolysis"/>
    <property type="evidence" value="ECO:0007669"/>
    <property type="project" value="UniProtKB-KW"/>
</dbReference>
<feature type="region of interest" description="Disordered" evidence="8">
    <location>
        <begin position="264"/>
        <end position="302"/>
    </location>
</feature>
<reference evidence="11 12" key="1">
    <citation type="journal article" date="2018" name="PLoS ONE">
        <title>The draft genome of Kipferlia bialata reveals reductive genome evolution in fornicate parasites.</title>
        <authorList>
            <person name="Tanifuji G."/>
            <person name="Takabayashi S."/>
            <person name="Kume K."/>
            <person name="Takagi M."/>
            <person name="Nakayama T."/>
            <person name="Kamikawa R."/>
            <person name="Inagaki Y."/>
            <person name="Hashimoto T."/>
        </authorList>
    </citation>
    <scope>NUCLEOTIDE SEQUENCE [LARGE SCALE GENOMIC DNA]</scope>
    <source>
        <strain evidence="11">NY0173</strain>
    </source>
</reference>
<feature type="compositionally biased region" description="Basic and acidic residues" evidence="8">
    <location>
        <begin position="264"/>
        <end position="275"/>
    </location>
</feature>
<dbReference type="OrthoDB" id="10257275at2759"/>
<protein>
    <recommendedName>
        <fullName evidence="10">Peptidase S54 rhomboid domain-containing protein</fullName>
    </recommendedName>
</protein>
<dbReference type="Proteomes" id="UP000265618">
    <property type="component" value="Unassembled WGS sequence"/>
</dbReference>
<comment type="similarity">
    <text evidence="2">Belongs to the peptidase S54 family.</text>
</comment>
<evidence type="ECO:0000256" key="9">
    <source>
        <dbReference type="SAM" id="Phobius"/>
    </source>
</evidence>
<evidence type="ECO:0000256" key="6">
    <source>
        <dbReference type="ARBA" id="ARBA00022989"/>
    </source>
</evidence>
<dbReference type="AlphaFoldDB" id="A0A9K3GG14"/>
<dbReference type="SMART" id="SM01160">
    <property type="entry name" value="DUF1751"/>
    <property type="match status" value="1"/>
</dbReference>
<feature type="transmembrane region" description="Helical" evidence="9">
    <location>
        <begin position="20"/>
        <end position="40"/>
    </location>
</feature>
<proteinExistence type="inferred from homology"/>
<evidence type="ECO:0000256" key="2">
    <source>
        <dbReference type="ARBA" id="ARBA00009045"/>
    </source>
</evidence>
<dbReference type="PANTHER" id="PTHR43066:SF1">
    <property type="entry name" value="RHOMBOID PROTEIN 2"/>
    <property type="match status" value="1"/>
</dbReference>
<evidence type="ECO:0000256" key="3">
    <source>
        <dbReference type="ARBA" id="ARBA00022670"/>
    </source>
</evidence>
<feature type="transmembrane region" description="Helical" evidence="9">
    <location>
        <begin position="125"/>
        <end position="143"/>
    </location>
</feature>
<accession>A0A9K3GG14</accession>
<feature type="transmembrane region" description="Helical" evidence="9">
    <location>
        <begin position="155"/>
        <end position="177"/>
    </location>
</feature>
<keyword evidence="12" id="KW-1185">Reference proteome</keyword>
<dbReference type="GO" id="GO:0016020">
    <property type="term" value="C:membrane"/>
    <property type="evidence" value="ECO:0007669"/>
    <property type="project" value="UniProtKB-SubCell"/>
</dbReference>
<feature type="domain" description="Peptidase S54 rhomboid" evidence="10">
    <location>
        <begin position="51"/>
        <end position="201"/>
    </location>
</feature>
<evidence type="ECO:0000259" key="10">
    <source>
        <dbReference type="Pfam" id="PF01694"/>
    </source>
</evidence>
<feature type="compositionally biased region" description="Basic residues" evidence="8">
    <location>
        <begin position="283"/>
        <end position="296"/>
    </location>
</feature>